<reference evidence="3 4" key="1">
    <citation type="submission" date="2020-10" db="EMBL/GenBank/DDBJ databases">
        <title>Phylogeny of dyella-like bacteria.</title>
        <authorList>
            <person name="Fu J."/>
        </authorList>
    </citation>
    <scope>NUCLEOTIDE SEQUENCE [LARGE SCALE GENOMIC DNA]</scope>
    <source>
        <strain evidence="3 4">DHOB09</strain>
    </source>
</reference>
<evidence type="ECO:0000313" key="4">
    <source>
        <dbReference type="Proteomes" id="UP000663181"/>
    </source>
</evidence>
<proteinExistence type="predicted"/>
<dbReference type="InterPro" id="IPR003675">
    <property type="entry name" value="Rce1/LyrA-like_dom"/>
</dbReference>
<keyword evidence="3" id="KW-0378">Hydrolase</keyword>
<organism evidence="3 4">
    <name type="scientific">Dyella caseinilytica</name>
    <dbReference type="NCBI Taxonomy" id="1849581"/>
    <lineage>
        <taxon>Bacteria</taxon>
        <taxon>Pseudomonadati</taxon>
        <taxon>Pseudomonadota</taxon>
        <taxon>Gammaproteobacteria</taxon>
        <taxon>Lysobacterales</taxon>
        <taxon>Rhodanobacteraceae</taxon>
        <taxon>Dyella</taxon>
    </lineage>
</organism>
<feature type="transmembrane region" description="Helical" evidence="1">
    <location>
        <begin position="63"/>
        <end position="82"/>
    </location>
</feature>
<accession>A0ABX7GY84</accession>
<dbReference type="Proteomes" id="UP000663181">
    <property type="component" value="Chromosome"/>
</dbReference>
<dbReference type="PANTHER" id="PTHR43592">
    <property type="entry name" value="CAAX AMINO TERMINAL PROTEASE"/>
    <property type="match status" value="1"/>
</dbReference>
<feature type="transmembrane region" description="Helical" evidence="1">
    <location>
        <begin position="184"/>
        <end position="208"/>
    </location>
</feature>
<keyword evidence="1" id="KW-0812">Transmembrane</keyword>
<dbReference type="Pfam" id="PF02517">
    <property type="entry name" value="Rce1-like"/>
    <property type="match status" value="1"/>
</dbReference>
<feature type="transmembrane region" description="Helical" evidence="1">
    <location>
        <begin position="150"/>
        <end position="172"/>
    </location>
</feature>
<keyword evidence="1" id="KW-0472">Membrane</keyword>
<name>A0ABX7GY84_9GAMM</name>
<dbReference type="EMBL" id="CP064030">
    <property type="protein sequence ID" value="QRN55416.1"/>
    <property type="molecule type" value="Genomic_DNA"/>
</dbReference>
<dbReference type="RefSeq" id="WP_188798983.1">
    <property type="nucleotide sequence ID" value="NZ_BMIZ01000001.1"/>
</dbReference>
<dbReference type="PANTHER" id="PTHR43592:SF15">
    <property type="entry name" value="CAAX AMINO TERMINAL PROTEASE FAMILY PROTEIN"/>
    <property type="match status" value="1"/>
</dbReference>
<evidence type="ECO:0000259" key="2">
    <source>
        <dbReference type="Pfam" id="PF02517"/>
    </source>
</evidence>
<protein>
    <submittedName>
        <fullName evidence="3">CPBP family intramembrane metalloprotease</fullName>
    </submittedName>
</protein>
<keyword evidence="3" id="KW-0645">Protease</keyword>
<keyword evidence="3" id="KW-0482">Metalloprotease</keyword>
<keyword evidence="4" id="KW-1185">Reference proteome</keyword>
<evidence type="ECO:0000256" key="1">
    <source>
        <dbReference type="SAM" id="Phobius"/>
    </source>
</evidence>
<dbReference type="GO" id="GO:0008237">
    <property type="term" value="F:metallopeptidase activity"/>
    <property type="evidence" value="ECO:0007669"/>
    <property type="project" value="UniProtKB-KW"/>
</dbReference>
<feature type="transmembrane region" description="Helical" evidence="1">
    <location>
        <begin position="21"/>
        <end position="43"/>
    </location>
</feature>
<keyword evidence="1" id="KW-1133">Transmembrane helix</keyword>
<evidence type="ECO:0000313" key="3">
    <source>
        <dbReference type="EMBL" id="QRN55416.1"/>
    </source>
</evidence>
<feature type="transmembrane region" description="Helical" evidence="1">
    <location>
        <begin position="118"/>
        <end position="138"/>
    </location>
</feature>
<sequence>MIDLPTLQRLKRFSSESARLAFYRRGVIGTWIVTGVTVSLAPLDTLLVTPRHPGDLPWLDGRPLVFAPLVAVIALLFLWILWPSIKCLFDKGTRKTYLKAYRSSFIRFMLPVSRRERAWWVLLSVTAGACEELLYRGFLLQYLRGHLAEGPSLALLPAWLLSSLAFGIGHIYQGKQGVIETTTAGLVFGMLAILSGNLILPILIHIVVDLRILLIYNPAEDDPANAQALIRGFNPRSD</sequence>
<gene>
    <name evidence="3" type="ORF">ISN74_08880</name>
</gene>
<feature type="domain" description="CAAX prenyl protease 2/Lysostaphin resistance protein A-like" evidence="2">
    <location>
        <begin position="118"/>
        <end position="210"/>
    </location>
</feature>